<gene>
    <name evidence="2" type="ORF">Vafri_16297</name>
</gene>
<organism evidence="2 3">
    <name type="scientific">Volvox africanus</name>
    <dbReference type="NCBI Taxonomy" id="51714"/>
    <lineage>
        <taxon>Eukaryota</taxon>
        <taxon>Viridiplantae</taxon>
        <taxon>Chlorophyta</taxon>
        <taxon>core chlorophytes</taxon>
        <taxon>Chlorophyceae</taxon>
        <taxon>CS clade</taxon>
        <taxon>Chlamydomonadales</taxon>
        <taxon>Volvocaceae</taxon>
        <taxon>Volvox</taxon>
    </lineage>
</organism>
<evidence type="ECO:0000313" key="2">
    <source>
        <dbReference type="EMBL" id="GIL61921.1"/>
    </source>
</evidence>
<dbReference type="AlphaFoldDB" id="A0A8J4BMZ0"/>
<comment type="caution">
    <text evidence="2">The sequence shown here is derived from an EMBL/GenBank/DDBJ whole genome shotgun (WGS) entry which is preliminary data.</text>
</comment>
<accession>A0A8J4BMZ0</accession>
<feature type="region of interest" description="Disordered" evidence="1">
    <location>
        <begin position="1"/>
        <end position="103"/>
    </location>
</feature>
<feature type="compositionally biased region" description="Basic and acidic residues" evidence="1">
    <location>
        <begin position="85"/>
        <end position="103"/>
    </location>
</feature>
<keyword evidence="3" id="KW-1185">Reference proteome</keyword>
<feature type="compositionally biased region" description="Low complexity" evidence="1">
    <location>
        <begin position="17"/>
        <end position="47"/>
    </location>
</feature>
<feature type="compositionally biased region" description="Polar residues" evidence="1">
    <location>
        <begin position="69"/>
        <end position="81"/>
    </location>
</feature>
<reference evidence="2" key="1">
    <citation type="journal article" date="2021" name="Proc. Natl. Acad. Sci. U.S.A.">
        <title>Three genomes in the algal genus Volvox reveal the fate of a haploid sex-determining region after a transition to homothallism.</title>
        <authorList>
            <person name="Yamamoto K."/>
            <person name="Hamaji T."/>
            <person name="Kawai-Toyooka H."/>
            <person name="Matsuzaki R."/>
            <person name="Takahashi F."/>
            <person name="Nishimura Y."/>
            <person name="Kawachi M."/>
            <person name="Noguchi H."/>
            <person name="Minakuchi Y."/>
            <person name="Umen J.G."/>
            <person name="Toyoda A."/>
            <person name="Nozaki H."/>
        </authorList>
    </citation>
    <scope>NUCLEOTIDE SEQUENCE</scope>
    <source>
        <strain evidence="2">NIES-3780</strain>
    </source>
</reference>
<sequence>MPRKQIPESSDAMTRLSSTHSTAILTSTTTSTTAVAPQALTSPSALSAPPPPPPDPAPRRAARSLLPLTVTTDIPTAQPSQLVPLRRDHPSGKIDATRHKQPS</sequence>
<protein>
    <submittedName>
        <fullName evidence="2">Uncharacterized protein</fullName>
    </submittedName>
</protein>
<evidence type="ECO:0000256" key="1">
    <source>
        <dbReference type="SAM" id="MobiDB-lite"/>
    </source>
</evidence>
<feature type="compositionally biased region" description="Polar residues" evidence="1">
    <location>
        <begin position="7"/>
        <end position="16"/>
    </location>
</feature>
<name>A0A8J4BMZ0_9CHLO</name>
<evidence type="ECO:0000313" key="3">
    <source>
        <dbReference type="Proteomes" id="UP000747399"/>
    </source>
</evidence>
<dbReference type="EMBL" id="BNCO01000048">
    <property type="protein sequence ID" value="GIL61921.1"/>
    <property type="molecule type" value="Genomic_DNA"/>
</dbReference>
<dbReference type="Proteomes" id="UP000747399">
    <property type="component" value="Unassembled WGS sequence"/>
</dbReference>
<proteinExistence type="predicted"/>